<dbReference type="AlphaFoldDB" id="A0A8G0L781"/>
<proteinExistence type="predicted"/>
<name>A0A8G0L781_9HYPO</name>
<evidence type="ECO:0000313" key="2">
    <source>
        <dbReference type="EMBL" id="QYS94465.1"/>
    </source>
</evidence>
<protein>
    <submittedName>
        <fullName evidence="2">Uncharacterized protein</fullName>
    </submittedName>
</protein>
<reference evidence="2 3" key="1">
    <citation type="journal article" date="2021" name="BMC Genomics">
        <title>Telomere-to-telomere genome assembly of asparaginase-producing Trichoderma simmonsii.</title>
        <authorList>
            <person name="Chung D."/>
            <person name="Kwon Y.M."/>
            <person name="Yang Y."/>
        </authorList>
    </citation>
    <scope>NUCLEOTIDE SEQUENCE [LARGE SCALE GENOMIC DNA]</scope>
    <source>
        <strain evidence="2 3">GH-Sj1</strain>
    </source>
</reference>
<dbReference type="Proteomes" id="UP000826661">
    <property type="component" value="Chromosome I"/>
</dbReference>
<organism evidence="2 3">
    <name type="scientific">Trichoderma simmonsii</name>
    <dbReference type="NCBI Taxonomy" id="1491479"/>
    <lineage>
        <taxon>Eukaryota</taxon>
        <taxon>Fungi</taxon>
        <taxon>Dikarya</taxon>
        <taxon>Ascomycota</taxon>
        <taxon>Pezizomycotina</taxon>
        <taxon>Sordariomycetes</taxon>
        <taxon>Hypocreomycetidae</taxon>
        <taxon>Hypocreales</taxon>
        <taxon>Hypocreaceae</taxon>
        <taxon>Trichoderma</taxon>
    </lineage>
</organism>
<accession>A0A8G0L781</accession>
<keyword evidence="3" id="KW-1185">Reference proteome</keyword>
<gene>
    <name evidence="2" type="ORF">H0G86_001794</name>
</gene>
<feature type="region of interest" description="Disordered" evidence="1">
    <location>
        <begin position="66"/>
        <end position="92"/>
    </location>
</feature>
<dbReference type="EMBL" id="CP075864">
    <property type="protein sequence ID" value="QYS94465.1"/>
    <property type="molecule type" value="Genomic_DNA"/>
</dbReference>
<evidence type="ECO:0000256" key="1">
    <source>
        <dbReference type="SAM" id="MobiDB-lite"/>
    </source>
</evidence>
<evidence type="ECO:0000313" key="3">
    <source>
        <dbReference type="Proteomes" id="UP000826661"/>
    </source>
</evidence>
<sequence length="101" mass="10889">MTALAFARGASFANHRHHHWAEHHQAGAGGGSRGHGTCTHAAATRTCNMEALILQAGDRQALCLEPRRPAQGKRANEKQQRNASPVPITGGFHKFAFNKQA</sequence>